<reference evidence="1" key="1">
    <citation type="submission" date="2021-02" db="EMBL/GenBank/DDBJ databases">
        <authorList>
            <person name="Bekaert M."/>
        </authorList>
    </citation>
    <scope>NUCLEOTIDE SEQUENCE</scope>
    <source>
        <strain evidence="1">IoA-00</strain>
    </source>
</reference>
<gene>
    <name evidence="1" type="ORF">LSAA_8582</name>
</gene>
<dbReference type="OrthoDB" id="1933717at2759"/>
<dbReference type="Gene3D" id="3.40.50.720">
    <property type="entry name" value="NAD(P)-binding Rossmann-like Domain"/>
    <property type="match status" value="1"/>
</dbReference>
<sequence>MWFGEEVLKDVLRFCGVTKDALHSLAGYWKDEVKEKFPNHSISIGEICPGLVKTDFLGAMLGKDDIKTKHINDFFVIAPFILPEEIADAFEHMIRTPKNIQIEDIVIRNTKQVL</sequence>
<evidence type="ECO:0000313" key="2">
    <source>
        <dbReference type="Proteomes" id="UP000675881"/>
    </source>
</evidence>
<keyword evidence="2" id="KW-1185">Reference proteome</keyword>
<organism evidence="1 2">
    <name type="scientific">Lepeophtheirus salmonis</name>
    <name type="common">Salmon louse</name>
    <name type="synonym">Caligus salmonis</name>
    <dbReference type="NCBI Taxonomy" id="72036"/>
    <lineage>
        <taxon>Eukaryota</taxon>
        <taxon>Metazoa</taxon>
        <taxon>Ecdysozoa</taxon>
        <taxon>Arthropoda</taxon>
        <taxon>Crustacea</taxon>
        <taxon>Multicrustacea</taxon>
        <taxon>Hexanauplia</taxon>
        <taxon>Copepoda</taxon>
        <taxon>Siphonostomatoida</taxon>
        <taxon>Caligidae</taxon>
        <taxon>Lepeophtheirus</taxon>
    </lineage>
</organism>
<name>A0A7R8H848_LEPSM</name>
<dbReference type="Proteomes" id="UP000675881">
    <property type="component" value="Chromosome 4"/>
</dbReference>
<dbReference type="AlphaFoldDB" id="A0A7R8H848"/>
<evidence type="ECO:0000313" key="1">
    <source>
        <dbReference type="EMBL" id="CAF2930851.1"/>
    </source>
</evidence>
<dbReference type="SUPFAM" id="SSF51735">
    <property type="entry name" value="NAD(P)-binding Rossmann-fold domains"/>
    <property type="match status" value="1"/>
</dbReference>
<protein>
    <submittedName>
        <fullName evidence="1">(salmon louse) hypothetical protein</fullName>
    </submittedName>
</protein>
<proteinExistence type="predicted"/>
<accession>A0A7R8H848</accession>
<dbReference type="InterPro" id="IPR036291">
    <property type="entry name" value="NAD(P)-bd_dom_sf"/>
</dbReference>
<dbReference type="EMBL" id="HG994583">
    <property type="protein sequence ID" value="CAF2930851.1"/>
    <property type="molecule type" value="Genomic_DNA"/>
</dbReference>